<dbReference type="Pfam" id="PF25093">
    <property type="entry name" value="DUF7807"/>
    <property type="match status" value="1"/>
</dbReference>
<accession>A0A8R1UWX6</accession>
<sequence length="748" mass="84112">MWALTTAEHRLSAKLFSWRRTCCNKVHTNMQPSTQESKDFLEELNIEFDKPDAVFSPGERIIGRIVITSKPDCILSTNKVQLILSGSGRLKSKENTVNDEIIYLRKDITLIENNTSFSDTVTYVKFEERLPSNLATSIESKHARVLYTATALLDYHNGKTLIRATAVHGFSVVERTDLNICSKTHFETVPISAHRKFGICSCIGGQMRCSLNIEKLALVCGESLSISGRIENRSDRRIEKVSVTIQQIVRIRQKMKSAESNTDEISWITENADMHEDFLALFVDAGANIKIDRKLHIPPLPPSSPNEAEMMAPVASTNRRSRMSLSHSKISNEKSDRCSNRLITISYALAFRVKSSGVDVMAMNVPVIIGSMPLHSSKTEAYNDKIELGEDPMNYKQCKTDKAVKLSQEKDTILKCSHFMLQFVNKYPFFVDLTTSSKQSKKISMLASAIRAEGKLMKNVREGRRLEERLGTVDSGETDTGHSSITEVFVNPPSDTNEDRDERHKVIVCKVIKMMNGRSVRSVLIRGNRNGNGHTEERIPTTVQFDESSGDYRCLCNCFHVKTGALIIGCVHVVMILFFFIHSVFIFIQYDSVGQAKKGIKTDYVFPCFVAEMIGLGVATAAVILLFIGITRNKAMLVVPHIVVQAIAIICFFLLLICGIVALSTDSTVFYRLLNAAPFHEHPNRSTVALDTTNLVHIYAMLVIYAFSFILECWWIVVIYNCNRYLDERSSYMQYCLAFSTPMKTLSA</sequence>
<organism evidence="8 9">
    <name type="scientific">Pristionchus pacificus</name>
    <name type="common">Parasitic nematode worm</name>
    <dbReference type="NCBI Taxonomy" id="54126"/>
    <lineage>
        <taxon>Eukaryota</taxon>
        <taxon>Metazoa</taxon>
        <taxon>Ecdysozoa</taxon>
        <taxon>Nematoda</taxon>
        <taxon>Chromadorea</taxon>
        <taxon>Rhabditida</taxon>
        <taxon>Rhabditina</taxon>
        <taxon>Diplogasteromorpha</taxon>
        <taxon>Diplogasteroidea</taxon>
        <taxon>Neodiplogasteridae</taxon>
        <taxon>Pristionchus</taxon>
    </lineage>
</organism>
<keyword evidence="3 7" id="KW-0812">Transmembrane</keyword>
<evidence type="ECO:0000313" key="8">
    <source>
        <dbReference type="EnsemblMetazoa" id="PPA42334.1"/>
    </source>
</evidence>
<evidence type="ECO:0000256" key="6">
    <source>
        <dbReference type="SAM" id="MobiDB-lite"/>
    </source>
</evidence>
<feature type="transmembrane region" description="Helical" evidence="7">
    <location>
        <begin position="642"/>
        <end position="663"/>
    </location>
</feature>
<dbReference type="InterPro" id="IPR051115">
    <property type="entry name" value="LAPTM_transporter"/>
</dbReference>
<comment type="subcellular location">
    <subcellularLocation>
        <location evidence="1">Endomembrane system</location>
        <topology evidence="1">Multi-pass membrane protein</topology>
    </subcellularLocation>
</comment>
<dbReference type="Pfam" id="PF02752">
    <property type="entry name" value="Arrestin_C"/>
    <property type="match status" value="1"/>
</dbReference>
<dbReference type="EnsemblMetazoa" id="PPA42334.1">
    <property type="protein sequence ID" value="PPA42334.1"/>
    <property type="gene ID" value="WBGene00280703"/>
</dbReference>
<dbReference type="AlphaFoldDB" id="A0A2A6D2R3"/>
<comment type="similarity">
    <text evidence="2">Belongs to the arrestin family.</text>
</comment>
<dbReference type="InterPro" id="IPR011022">
    <property type="entry name" value="Arrestin_C-like"/>
</dbReference>
<keyword evidence="5 7" id="KW-0472">Membrane</keyword>
<dbReference type="Pfam" id="PF00339">
    <property type="entry name" value="Arrestin_N"/>
    <property type="match status" value="1"/>
</dbReference>
<dbReference type="PANTHER" id="PTHR12479:SF11">
    <property type="entry name" value="PROTEIN CBG14497"/>
    <property type="match status" value="1"/>
</dbReference>
<dbReference type="InterPro" id="IPR011021">
    <property type="entry name" value="Arrestin-like_N"/>
</dbReference>
<feature type="transmembrane region" description="Helical" evidence="7">
    <location>
        <begin position="695"/>
        <end position="717"/>
    </location>
</feature>
<name>A0A2A6D2R3_PRIPA</name>
<evidence type="ECO:0000256" key="4">
    <source>
        <dbReference type="ARBA" id="ARBA00022989"/>
    </source>
</evidence>
<dbReference type="SMART" id="SM01017">
    <property type="entry name" value="Arrestin_C"/>
    <property type="match status" value="1"/>
</dbReference>
<keyword evidence="4 7" id="KW-1133">Transmembrane helix</keyword>
<evidence type="ECO:0000313" key="9">
    <source>
        <dbReference type="Proteomes" id="UP000005239"/>
    </source>
</evidence>
<dbReference type="InterPro" id="IPR056709">
    <property type="entry name" value="DUF7807"/>
</dbReference>
<protein>
    <submittedName>
        <fullName evidence="8">SWIM-type domain-containing protein</fullName>
    </submittedName>
</protein>
<proteinExistence type="inferred from homology"/>
<dbReference type="InterPro" id="IPR007527">
    <property type="entry name" value="Znf_SWIM"/>
</dbReference>
<gene>
    <name evidence="8" type="primary">WBGene00280703</name>
</gene>
<dbReference type="PANTHER" id="PTHR12479">
    <property type="entry name" value="LYSOSOMAL-ASSOCIATED TRANSMEMBRANE PROTEIN"/>
    <property type="match status" value="1"/>
</dbReference>
<dbReference type="PROSITE" id="PS50966">
    <property type="entry name" value="ZF_SWIM"/>
    <property type="match status" value="1"/>
</dbReference>
<feature type="transmembrane region" description="Helical" evidence="7">
    <location>
        <begin position="564"/>
        <end position="588"/>
    </location>
</feature>
<accession>A0A2A6D2R3</accession>
<dbReference type="InterPro" id="IPR014756">
    <property type="entry name" value="Ig_E-set"/>
</dbReference>
<evidence type="ECO:0000256" key="2">
    <source>
        <dbReference type="ARBA" id="ARBA00005298"/>
    </source>
</evidence>
<reference evidence="8" key="2">
    <citation type="submission" date="2022-06" db="UniProtKB">
        <authorList>
            <consortium name="EnsemblMetazoa"/>
        </authorList>
    </citation>
    <scope>IDENTIFICATION</scope>
    <source>
        <strain evidence="8">PS312</strain>
    </source>
</reference>
<feature type="transmembrane region" description="Helical" evidence="7">
    <location>
        <begin position="609"/>
        <end position="630"/>
    </location>
</feature>
<reference evidence="9" key="1">
    <citation type="journal article" date="2008" name="Nat. Genet.">
        <title>The Pristionchus pacificus genome provides a unique perspective on nematode lifestyle and parasitism.</title>
        <authorList>
            <person name="Dieterich C."/>
            <person name="Clifton S.W."/>
            <person name="Schuster L.N."/>
            <person name="Chinwalla A."/>
            <person name="Delehaunty K."/>
            <person name="Dinkelacker I."/>
            <person name="Fulton L."/>
            <person name="Fulton R."/>
            <person name="Godfrey J."/>
            <person name="Minx P."/>
            <person name="Mitreva M."/>
            <person name="Roeseler W."/>
            <person name="Tian H."/>
            <person name="Witte H."/>
            <person name="Yang S.P."/>
            <person name="Wilson R.K."/>
            <person name="Sommer R.J."/>
        </authorList>
    </citation>
    <scope>NUCLEOTIDE SEQUENCE [LARGE SCALE GENOMIC DNA]</scope>
    <source>
        <strain evidence="9">PS312</strain>
    </source>
</reference>
<dbReference type="Gene3D" id="2.60.40.640">
    <property type="match status" value="2"/>
</dbReference>
<evidence type="ECO:0000256" key="7">
    <source>
        <dbReference type="SAM" id="Phobius"/>
    </source>
</evidence>
<evidence type="ECO:0000256" key="1">
    <source>
        <dbReference type="ARBA" id="ARBA00004127"/>
    </source>
</evidence>
<feature type="region of interest" description="Disordered" evidence="6">
    <location>
        <begin position="473"/>
        <end position="499"/>
    </location>
</feature>
<dbReference type="InterPro" id="IPR014752">
    <property type="entry name" value="Arrestin-like_C"/>
</dbReference>
<dbReference type="GO" id="GO:0005765">
    <property type="term" value="C:lysosomal membrane"/>
    <property type="evidence" value="ECO:0000318"/>
    <property type="project" value="GO_Central"/>
</dbReference>
<dbReference type="SUPFAM" id="SSF81296">
    <property type="entry name" value="E set domains"/>
    <property type="match status" value="1"/>
</dbReference>
<dbReference type="GO" id="GO:0008270">
    <property type="term" value="F:zinc ion binding"/>
    <property type="evidence" value="ECO:0007669"/>
    <property type="project" value="InterPro"/>
</dbReference>
<evidence type="ECO:0000256" key="3">
    <source>
        <dbReference type="ARBA" id="ARBA00022692"/>
    </source>
</evidence>
<dbReference type="GO" id="GO:0012505">
    <property type="term" value="C:endomembrane system"/>
    <property type="evidence" value="ECO:0007669"/>
    <property type="project" value="UniProtKB-SubCell"/>
</dbReference>
<dbReference type="Proteomes" id="UP000005239">
    <property type="component" value="Unassembled WGS sequence"/>
</dbReference>
<evidence type="ECO:0000256" key="5">
    <source>
        <dbReference type="ARBA" id="ARBA00023136"/>
    </source>
</evidence>
<keyword evidence="9" id="KW-1185">Reference proteome</keyword>